<proteinExistence type="inferred from homology"/>
<evidence type="ECO:0000256" key="7">
    <source>
        <dbReference type="ARBA" id="ARBA00024348"/>
    </source>
</evidence>
<feature type="transmembrane region" description="Helical" evidence="9">
    <location>
        <begin position="452"/>
        <end position="473"/>
    </location>
</feature>
<feature type="transmembrane region" description="Helical" evidence="9">
    <location>
        <begin position="152"/>
        <end position="171"/>
    </location>
</feature>
<dbReference type="InterPro" id="IPR005829">
    <property type="entry name" value="Sugar_transporter_CS"/>
</dbReference>
<gene>
    <name evidence="11" type="primary">Tret1</name>
    <name evidence="11" type="ORF">CEXT_482411</name>
</gene>
<evidence type="ECO:0000256" key="3">
    <source>
        <dbReference type="ARBA" id="ARBA00022692"/>
    </source>
</evidence>
<dbReference type="GO" id="GO:0022857">
    <property type="term" value="F:transmembrane transporter activity"/>
    <property type="evidence" value="ECO:0007669"/>
    <property type="project" value="InterPro"/>
</dbReference>
<dbReference type="InterPro" id="IPR003663">
    <property type="entry name" value="Sugar/inositol_transpt"/>
</dbReference>
<evidence type="ECO:0000259" key="10">
    <source>
        <dbReference type="PROSITE" id="PS50850"/>
    </source>
</evidence>
<evidence type="ECO:0000256" key="4">
    <source>
        <dbReference type="ARBA" id="ARBA00022989"/>
    </source>
</evidence>
<dbReference type="PRINTS" id="PR00171">
    <property type="entry name" value="SUGRTRNSPORT"/>
</dbReference>
<protein>
    <submittedName>
        <fullName evidence="11">Facilitated trehalose transporter Tret1</fullName>
    </submittedName>
</protein>
<feature type="transmembrane region" description="Helical" evidence="9">
    <location>
        <begin position="177"/>
        <end position="198"/>
    </location>
</feature>
<comment type="subcellular location">
    <subcellularLocation>
        <location evidence="1">Cell membrane</location>
        <topology evidence="1">Multi-pass membrane protein</topology>
    </subcellularLocation>
</comment>
<feature type="transmembrane region" description="Helical" evidence="9">
    <location>
        <begin position="353"/>
        <end position="371"/>
    </location>
</feature>
<feature type="transmembrane region" description="Helical" evidence="9">
    <location>
        <begin position="82"/>
        <end position="102"/>
    </location>
</feature>
<feature type="transmembrane region" description="Helical" evidence="9">
    <location>
        <begin position="383"/>
        <end position="403"/>
    </location>
</feature>
<name>A0AAV4RHP8_CAEEX</name>
<reference evidence="11 12" key="1">
    <citation type="submission" date="2021-06" db="EMBL/GenBank/DDBJ databases">
        <title>Caerostris extrusa draft genome.</title>
        <authorList>
            <person name="Kono N."/>
            <person name="Arakawa K."/>
        </authorList>
    </citation>
    <scope>NUCLEOTIDE SEQUENCE [LARGE SCALE GENOMIC DNA]</scope>
</reference>
<organism evidence="11 12">
    <name type="scientific">Caerostris extrusa</name>
    <name type="common">Bark spider</name>
    <name type="synonym">Caerostris bankana</name>
    <dbReference type="NCBI Taxonomy" id="172846"/>
    <lineage>
        <taxon>Eukaryota</taxon>
        <taxon>Metazoa</taxon>
        <taxon>Ecdysozoa</taxon>
        <taxon>Arthropoda</taxon>
        <taxon>Chelicerata</taxon>
        <taxon>Arachnida</taxon>
        <taxon>Araneae</taxon>
        <taxon>Araneomorphae</taxon>
        <taxon>Entelegynae</taxon>
        <taxon>Araneoidea</taxon>
        <taxon>Araneidae</taxon>
        <taxon>Caerostris</taxon>
    </lineage>
</organism>
<feature type="transmembrane region" description="Helical" evidence="9">
    <location>
        <begin position="210"/>
        <end position="228"/>
    </location>
</feature>
<dbReference type="InterPro" id="IPR036259">
    <property type="entry name" value="MFS_trans_sf"/>
</dbReference>
<feature type="domain" description="Major facilitator superfamily (MFS) profile" evidence="10">
    <location>
        <begin position="85"/>
        <end position="507"/>
    </location>
</feature>
<dbReference type="EMBL" id="BPLR01007954">
    <property type="protein sequence ID" value="GIY20995.1"/>
    <property type="molecule type" value="Genomic_DNA"/>
</dbReference>
<evidence type="ECO:0000256" key="8">
    <source>
        <dbReference type="RuleBase" id="RU003346"/>
    </source>
</evidence>
<keyword evidence="8" id="KW-0813">Transport</keyword>
<dbReference type="Proteomes" id="UP001054945">
    <property type="component" value="Unassembled WGS sequence"/>
</dbReference>
<dbReference type="InterPro" id="IPR050549">
    <property type="entry name" value="MFS_Trehalose_Transporter"/>
</dbReference>
<dbReference type="Gene3D" id="1.20.1250.20">
    <property type="entry name" value="MFS general substrate transporter like domains"/>
    <property type="match status" value="1"/>
</dbReference>
<evidence type="ECO:0000256" key="2">
    <source>
        <dbReference type="ARBA" id="ARBA00022475"/>
    </source>
</evidence>
<dbReference type="PROSITE" id="PS50850">
    <property type="entry name" value="MFS"/>
    <property type="match status" value="1"/>
</dbReference>
<evidence type="ECO:0000313" key="11">
    <source>
        <dbReference type="EMBL" id="GIY20995.1"/>
    </source>
</evidence>
<feature type="transmembrane region" description="Helical" evidence="9">
    <location>
        <begin position="415"/>
        <end position="440"/>
    </location>
</feature>
<dbReference type="GO" id="GO:0005886">
    <property type="term" value="C:plasma membrane"/>
    <property type="evidence" value="ECO:0007669"/>
    <property type="project" value="UniProtKB-SubCell"/>
</dbReference>
<sequence>MSLIEVIKVFDISIEGSPNKNSFYKWLPSIEKIREMAKIIGVVFFFSSKNVSSIKYLCDSLSEVKYLRKRYLKGIKMVTRKLNSATTAILVNAVMVGFASTYSSTATESMKSGKLNPNDVEVSWIGSFLPLGAIVGGLLAGYLSNSIGRKGVLMYLSFLLVIGWLSIAYASNLIFVYFGRFITGVCVGLICVVTPMYIVEVSTPQKRGNLGTRFQLFICIGIILSSALGKYLVWDWLAIGGAGLTILSLLSMLPFPESPRWLVMHNKQADAVHAVNFLYGNTNDPSVNELLSESLTVSNRNFIAPQEIRHPTFYKPALLSVALMFFQQFSGSNAILYYTVLIFKEAKSSIDPLTGNIGVAFMMFLFTLIAALTMDVIGRKKALYISGFITCVSLNALSIYLLLSARDPSLKQTYGWVPLLCVVVYISGFSLGLGPIPWLMMSEMSPMRVRGLVCGLGTAFSWTFVFIITKSFLQIESLVGDFGAYWIYSVFCLMTCFFTLIFLPETKGKTMEEIENYFGGGESQIHPLPELPAERFTDQDT</sequence>
<keyword evidence="12" id="KW-1185">Reference proteome</keyword>
<keyword evidence="6" id="KW-0325">Glycoprotein</keyword>
<evidence type="ECO:0000256" key="5">
    <source>
        <dbReference type="ARBA" id="ARBA00023136"/>
    </source>
</evidence>
<evidence type="ECO:0000313" key="12">
    <source>
        <dbReference type="Proteomes" id="UP001054945"/>
    </source>
</evidence>
<comment type="similarity">
    <text evidence="7">Belongs to the major facilitator superfamily. Sugar transporter (TC 2.A.1.1) family. Trehalose transporter subfamily.</text>
</comment>
<dbReference type="InterPro" id="IPR005828">
    <property type="entry name" value="MFS_sugar_transport-like"/>
</dbReference>
<keyword evidence="3 9" id="KW-0812">Transmembrane</keyword>
<feature type="transmembrane region" description="Helical" evidence="9">
    <location>
        <begin position="317"/>
        <end position="341"/>
    </location>
</feature>
<evidence type="ECO:0000256" key="6">
    <source>
        <dbReference type="ARBA" id="ARBA00023180"/>
    </source>
</evidence>
<dbReference type="PANTHER" id="PTHR48021:SF34">
    <property type="entry name" value="FACILITATED TREHALOSE TRANSPORTER TRET1-2 HOMOLOG-LIKE PROTEIN"/>
    <property type="match status" value="1"/>
</dbReference>
<dbReference type="InterPro" id="IPR020846">
    <property type="entry name" value="MFS_dom"/>
</dbReference>
<dbReference type="AlphaFoldDB" id="A0AAV4RHP8"/>
<dbReference type="SUPFAM" id="SSF103473">
    <property type="entry name" value="MFS general substrate transporter"/>
    <property type="match status" value="1"/>
</dbReference>
<dbReference type="PANTHER" id="PTHR48021">
    <property type="match status" value="1"/>
</dbReference>
<keyword evidence="2" id="KW-1003">Cell membrane</keyword>
<evidence type="ECO:0000256" key="9">
    <source>
        <dbReference type="SAM" id="Phobius"/>
    </source>
</evidence>
<keyword evidence="4 9" id="KW-1133">Transmembrane helix</keyword>
<dbReference type="Pfam" id="PF00083">
    <property type="entry name" value="Sugar_tr"/>
    <property type="match status" value="1"/>
</dbReference>
<dbReference type="NCBIfam" id="TIGR00879">
    <property type="entry name" value="SP"/>
    <property type="match status" value="1"/>
</dbReference>
<comment type="caution">
    <text evidence="11">The sequence shown here is derived from an EMBL/GenBank/DDBJ whole genome shotgun (WGS) entry which is preliminary data.</text>
</comment>
<accession>A0AAV4RHP8</accession>
<keyword evidence="5 9" id="KW-0472">Membrane</keyword>
<feature type="transmembrane region" description="Helical" evidence="9">
    <location>
        <begin position="234"/>
        <end position="255"/>
    </location>
</feature>
<evidence type="ECO:0000256" key="1">
    <source>
        <dbReference type="ARBA" id="ARBA00004651"/>
    </source>
</evidence>
<feature type="transmembrane region" description="Helical" evidence="9">
    <location>
        <begin position="122"/>
        <end position="143"/>
    </location>
</feature>
<dbReference type="PROSITE" id="PS00217">
    <property type="entry name" value="SUGAR_TRANSPORT_2"/>
    <property type="match status" value="1"/>
</dbReference>
<dbReference type="FunFam" id="1.20.1250.20:FF:000055">
    <property type="entry name" value="Facilitated trehalose transporter Tret1-2 homolog"/>
    <property type="match status" value="1"/>
</dbReference>
<dbReference type="PROSITE" id="PS00216">
    <property type="entry name" value="SUGAR_TRANSPORT_1"/>
    <property type="match status" value="1"/>
</dbReference>
<feature type="transmembrane region" description="Helical" evidence="9">
    <location>
        <begin position="485"/>
        <end position="503"/>
    </location>
</feature>